<accession>A0A175RPL5</accession>
<gene>
    <name evidence="1" type="ORF">NS365_09960</name>
</gene>
<dbReference type="AlphaFoldDB" id="A0A175RPL5"/>
<organism evidence="1 2">
    <name type="scientific">Aureimonas ureilytica</name>
    <dbReference type="NCBI Taxonomy" id="401562"/>
    <lineage>
        <taxon>Bacteria</taxon>
        <taxon>Pseudomonadati</taxon>
        <taxon>Pseudomonadota</taxon>
        <taxon>Alphaproteobacteria</taxon>
        <taxon>Hyphomicrobiales</taxon>
        <taxon>Aurantimonadaceae</taxon>
        <taxon>Aureimonas</taxon>
    </lineage>
</organism>
<name>A0A175RPL5_9HYPH</name>
<proteinExistence type="predicted"/>
<comment type="caution">
    <text evidence="1">The sequence shown here is derived from an EMBL/GenBank/DDBJ whole genome shotgun (WGS) entry which is preliminary data.</text>
</comment>
<dbReference type="PATRIC" id="fig|401562.4.peg.1752"/>
<dbReference type="Proteomes" id="UP000078529">
    <property type="component" value="Unassembled WGS sequence"/>
</dbReference>
<keyword evidence="2" id="KW-1185">Reference proteome</keyword>
<dbReference type="RefSeq" id="WP_058600130.1">
    <property type="nucleotide sequence ID" value="NZ_LDQA01000022.1"/>
</dbReference>
<protein>
    <submittedName>
        <fullName evidence="1">Uncharacterized protein</fullName>
    </submittedName>
</protein>
<reference evidence="1 2" key="1">
    <citation type="journal article" date="2016" name="Front. Microbiol.">
        <title>Genomic Resource of Rice Seed Associated Bacteria.</title>
        <authorList>
            <person name="Midha S."/>
            <person name="Bansal K."/>
            <person name="Sharma S."/>
            <person name="Kumar N."/>
            <person name="Patil P.P."/>
            <person name="Chaudhry V."/>
            <person name="Patil P.B."/>
        </authorList>
    </citation>
    <scope>NUCLEOTIDE SEQUENCE [LARGE SCALE GENOMIC DNA]</scope>
    <source>
        <strain evidence="1 2">NS365</strain>
    </source>
</reference>
<dbReference type="EMBL" id="LDQA01000022">
    <property type="protein sequence ID" value="KTR05710.1"/>
    <property type="molecule type" value="Genomic_DNA"/>
</dbReference>
<evidence type="ECO:0000313" key="1">
    <source>
        <dbReference type="EMBL" id="KTR05710.1"/>
    </source>
</evidence>
<sequence>MSEAQQVRMLLERCQAMCAVSEAAIRALEQDMASSRSLPLELGEMFEGLANSYLDLAAIVSARHRVGHGAESRS</sequence>
<evidence type="ECO:0000313" key="2">
    <source>
        <dbReference type="Proteomes" id="UP000078529"/>
    </source>
</evidence>